<gene>
    <name evidence="1" type="ORF">SAMN05877831_1232</name>
</gene>
<evidence type="ECO:0000313" key="1">
    <source>
        <dbReference type="EMBL" id="SOC21364.1"/>
    </source>
</evidence>
<name>A0A285TGK8_9RHOB</name>
<keyword evidence="2" id="KW-1185">Reference proteome</keyword>
<dbReference type="EMBL" id="OBMT01000023">
    <property type="protein sequence ID" value="SOC21364.1"/>
    <property type="molecule type" value="Genomic_DNA"/>
</dbReference>
<dbReference type="Proteomes" id="UP000219111">
    <property type="component" value="Unassembled WGS sequence"/>
</dbReference>
<reference evidence="2" key="1">
    <citation type="submission" date="2017-08" db="EMBL/GenBank/DDBJ databases">
        <authorList>
            <person name="Varghese N."/>
            <person name="Submissions S."/>
        </authorList>
    </citation>
    <scope>NUCLEOTIDE SEQUENCE [LARGE SCALE GENOMIC DNA]</scope>
    <source>
        <strain evidence="2">JA276</strain>
    </source>
</reference>
<dbReference type="OrthoDB" id="7357874at2"/>
<sequence>MSDEFPTSFDPSRCVLFLGAGFSAGAKNRSTRKNFQSPPVGSALNDAMKEMSGLPKDDPSDFADTAGYVISEGYDLFSLLEELYTIRELSEEQKEVLKLPWWRIYTTNYDNSVAVYRAASGEKQGALIHDITDPVPRQIRPGATIHLHGSIAKCEPDNVDKSLVLSRASYIEQRVKKSEWWDWYERDIKTCQFVFFLGYDINDFEPASYLARHPDLKSKCHFILRAPKSPVAISKVSNFGYRHSFQMEGFVKRLSGAIVAKRPEHENELVTFQYVDPAKDNKLPEKATSAEIQELFSFGRFRFHAAKASLPESDYILFRKNSTNSALGLLQESNTLIVHARIGNGKTIFVESLKVILSEKSYQCFTLKPGMSPLPQDILFISGVENPIIFFPSYDSAVANFHLFEGMPDDARYIVEMPTSILQVRMQEVQSRLRGKTSRLRVDTLDKDDVTNLKELLKKGGMTRLARSPILKPGVELRDFILASYEDPEIAARLQKAVGPLFESAAAKRVIVTAAILKAAGLPTEPVFIEDATGDDPYATLHSLSEGVSEVLEYGLEKIEPHSSIFSEYILKKYIDKTEFAGAVLRIASEAARRIDDATDETSERFRLARNIMSSTLRFSFLESVVGRTPEGRKIIKRLYEGCRRDVTIQKEPLFWLQYSIFWQDAPRWDLAESHIKEAYDRAEAKPSFKTYQLDTNYLGLLFDLEFHGKVGEKISRFDEILDIIDVCRAMIDDGSHRGHVAKSFNKVERMVSKRAEDFSRAQAAALTYALNLVVNKFSSLTPEERAVWGTDSTRESLERAVSKLKNLSFTGR</sequence>
<accession>A0A285TGK8</accession>
<organism evidence="1 2">
    <name type="scientific">Rhodobacter maris</name>
    <dbReference type="NCBI Taxonomy" id="446682"/>
    <lineage>
        <taxon>Bacteria</taxon>
        <taxon>Pseudomonadati</taxon>
        <taxon>Pseudomonadota</taxon>
        <taxon>Alphaproteobacteria</taxon>
        <taxon>Rhodobacterales</taxon>
        <taxon>Rhodobacter group</taxon>
        <taxon>Rhodobacter</taxon>
    </lineage>
</organism>
<proteinExistence type="predicted"/>
<protein>
    <submittedName>
        <fullName evidence="1">SIR2-like protein</fullName>
    </submittedName>
</protein>
<evidence type="ECO:0000313" key="2">
    <source>
        <dbReference type="Proteomes" id="UP000219111"/>
    </source>
</evidence>
<dbReference type="RefSeq" id="WP_141399477.1">
    <property type="nucleotide sequence ID" value="NZ_OBMT01000023.1"/>
</dbReference>
<dbReference type="AlphaFoldDB" id="A0A285TGK8"/>
<dbReference type="Pfam" id="PF13289">
    <property type="entry name" value="SIR2_2"/>
    <property type="match status" value="1"/>
</dbReference>